<evidence type="ECO:0000313" key="1">
    <source>
        <dbReference type="EMBL" id="SET59798.1"/>
    </source>
</evidence>
<dbReference type="Proteomes" id="UP000198697">
    <property type="component" value="Unassembled WGS sequence"/>
</dbReference>
<evidence type="ECO:0000313" key="2">
    <source>
        <dbReference type="Proteomes" id="UP000198697"/>
    </source>
</evidence>
<dbReference type="PROSITE" id="PS51257">
    <property type="entry name" value="PROKAR_LIPOPROTEIN"/>
    <property type="match status" value="1"/>
</dbReference>
<gene>
    <name evidence="1" type="ORF">SAMN04487998_2346</name>
</gene>
<dbReference type="EMBL" id="FOHS01000002">
    <property type="protein sequence ID" value="SET59798.1"/>
    <property type="molecule type" value="Genomic_DNA"/>
</dbReference>
<accession>A0A1I0FQJ8</accession>
<organism evidence="1 2">
    <name type="scientific">Hymenobacter actinosclerus</name>
    <dbReference type="NCBI Taxonomy" id="82805"/>
    <lineage>
        <taxon>Bacteria</taxon>
        <taxon>Pseudomonadati</taxon>
        <taxon>Bacteroidota</taxon>
        <taxon>Cytophagia</taxon>
        <taxon>Cytophagales</taxon>
        <taxon>Hymenobacteraceae</taxon>
        <taxon>Hymenobacter</taxon>
    </lineage>
</organism>
<reference evidence="2" key="1">
    <citation type="submission" date="2016-10" db="EMBL/GenBank/DDBJ databases">
        <authorList>
            <person name="Varghese N."/>
            <person name="Submissions S."/>
        </authorList>
    </citation>
    <scope>NUCLEOTIDE SEQUENCE [LARGE SCALE GENOMIC DNA]</scope>
    <source>
        <strain evidence="2">DSM 15310</strain>
    </source>
</reference>
<keyword evidence="2" id="KW-1185">Reference proteome</keyword>
<dbReference type="RefSeq" id="WP_177189793.1">
    <property type="nucleotide sequence ID" value="NZ_FOHS01000002.1"/>
</dbReference>
<dbReference type="AlphaFoldDB" id="A0A1I0FQJ8"/>
<name>A0A1I0FQJ8_9BACT</name>
<evidence type="ECO:0008006" key="3">
    <source>
        <dbReference type="Google" id="ProtNLM"/>
    </source>
</evidence>
<protein>
    <recommendedName>
        <fullName evidence="3">Lipoprotein</fullName>
    </recommendedName>
</protein>
<proteinExistence type="predicted"/>
<sequence>MKKLLLFACVAGLGLSSCNKKMQCPAYSATKDASRLSSPVMAQGPATAIERQ</sequence>